<dbReference type="InterPro" id="IPR001138">
    <property type="entry name" value="Zn2Cys6_DnaBD"/>
</dbReference>
<evidence type="ECO:0000313" key="10">
    <source>
        <dbReference type="Proteomes" id="UP000249526"/>
    </source>
</evidence>
<dbReference type="GO" id="GO:0000981">
    <property type="term" value="F:DNA-binding transcription factor activity, RNA polymerase II-specific"/>
    <property type="evidence" value="ECO:0007669"/>
    <property type="project" value="InterPro"/>
</dbReference>
<dbReference type="PROSITE" id="PS50011">
    <property type="entry name" value="PROTEIN_KINASE_DOM"/>
    <property type="match status" value="1"/>
</dbReference>
<dbReference type="PANTHER" id="PTHR43374">
    <property type="entry name" value="FLAVIN PRENYLTRANSFERASE"/>
    <property type="match status" value="1"/>
</dbReference>
<dbReference type="Gene3D" id="4.10.240.10">
    <property type="entry name" value="Zn(2)-C6 fungal-type DNA-binding domain"/>
    <property type="match status" value="1"/>
</dbReference>
<gene>
    <name evidence="9" type="ORF">BO85DRAFT_471079</name>
</gene>
<evidence type="ECO:0000259" key="7">
    <source>
        <dbReference type="PROSITE" id="PS50011"/>
    </source>
</evidence>
<evidence type="ECO:0000256" key="5">
    <source>
        <dbReference type="ARBA" id="ARBA00023242"/>
    </source>
</evidence>
<dbReference type="GO" id="GO:0005524">
    <property type="term" value="F:ATP binding"/>
    <property type="evidence" value="ECO:0007669"/>
    <property type="project" value="InterPro"/>
</dbReference>
<dbReference type="SMART" id="SM00066">
    <property type="entry name" value="GAL4"/>
    <property type="match status" value="1"/>
</dbReference>
<dbReference type="InterPro" id="IPR011009">
    <property type="entry name" value="Kinase-like_dom_sf"/>
</dbReference>
<dbReference type="GO" id="GO:0009893">
    <property type="term" value="P:positive regulation of metabolic process"/>
    <property type="evidence" value="ECO:0007669"/>
    <property type="project" value="UniProtKB-ARBA"/>
</dbReference>
<dbReference type="CDD" id="cd00067">
    <property type="entry name" value="GAL4"/>
    <property type="match status" value="1"/>
</dbReference>
<evidence type="ECO:0000256" key="6">
    <source>
        <dbReference type="SAM" id="MobiDB-lite"/>
    </source>
</evidence>
<dbReference type="InterPro" id="IPR036864">
    <property type="entry name" value="Zn2-C6_fun-type_DNA-bd_sf"/>
</dbReference>
<evidence type="ECO:0000259" key="8">
    <source>
        <dbReference type="PROSITE" id="PS50048"/>
    </source>
</evidence>
<dbReference type="PROSITE" id="PS50048">
    <property type="entry name" value="ZN2_CY6_FUNGAL_2"/>
    <property type="match status" value="1"/>
</dbReference>
<accession>A0A8G1QXH5</accession>
<dbReference type="SUPFAM" id="SSF56112">
    <property type="entry name" value="Protein kinase-like (PK-like)"/>
    <property type="match status" value="1"/>
</dbReference>
<evidence type="ECO:0000256" key="3">
    <source>
        <dbReference type="ARBA" id="ARBA00023125"/>
    </source>
</evidence>
<dbReference type="SMART" id="SM00906">
    <property type="entry name" value="Fungal_trans"/>
    <property type="match status" value="1"/>
</dbReference>
<dbReference type="GO" id="GO:0008270">
    <property type="term" value="F:zinc ion binding"/>
    <property type="evidence" value="ECO:0007669"/>
    <property type="project" value="InterPro"/>
</dbReference>
<reference evidence="9 10" key="1">
    <citation type="submission" date="2018-02" db="EMBL/GenBank/DDBJ databases">
        <title>The genomes of Aspergillus section Nigri reveals drivers in fungal speciation.</title>
        <authorList>
            <consortium name="DOE Joint Genome Institute"/>
            <person name="Vesth T.C."/>
            <person name="Nybo J."/>
            <person name="Theobald S."/>
            <person name="Brandl J."/>
            <person name="Frisvad J.C."/>
            <person name="Nielsen K.F."/>
            <person name="Lyhne E.K."/>
            <person name="Kogle M.E."/>
            <person name="Kuo A."/>
            <person name="Riley R."/>
            <person name="Clum A."/>
            <person name="Nolan M."/>
            <person name="Lipzen A."/>
            <person name="Salamov A."/>
            <person name="Henrissat B."/>
            <person name="Wiebenga A."/>
            <person name="De vries R.P."/>
            <person name="Grigoriev I.V."/>
            <person name="Mortensen U.H."/>
            <person name="Andersen M.R."/>
            <person name="Baker S.E."/>
        </authorList>
    </citation>
    <scope>NUCLEOTIDE SEQUENCE [LARGE SCALE GENOMIC DNA]</scope>
    <source>
        <strain evidence="9 10">CBS 112811</strain>
    </source>
</reference>
<feature type="domain" description="Protein kinase" evidence="7">
    <location>
        <begin position="33"/>
        <end position="355"/>
    </location>
</feature>
<dbReference type="InterPro" id="IPR000719">
    <property type="entry name" value="Prot_kinase_dom"/>
</dbReference>
<dbReference type="CDD" id="cd12148">
    <property type="entry name" value="fungal_TF_MHR"/>
    <property type="match status" value="1"/>
</dbReference>
<keyword evidence="2" id="KW-0805">Transcription regulation</keyword>
<keyword evidence="1" id="KW-0479">Metal-binding</keyword>
<dbReference type="Pfam" id="PF00069">
    <property type="entry name" value="Pkinase"/>
    <property type="match status" value="1"/>
</dbReference>
<organism evidence="9 10">
    <name type="scientific">Aspergillus piperis CBS 112811</name>
    <dbReference type="NCBI Taxonomy" id="1448313"/>
    <lineage>
        <taxon>Eukaryota</taxon>
        <taxon>Fungi</taxon>
        <taxon>Dikarya</taxon>
        <taxon>Ascomycota</taxon>
        <taxon>Pezizomycotina</taxon>
        <taxon>Eurotiomycetes</taxon>
        <taxon>Eurotiomycetidae</taxon>
        <taxon>Eurotiales</taxon>
        <taxon>Aspergillaceae</taxon>
        <taxon>Aspergillus</taxon>
        <taxon>Aspergillus subgen. Circumdati</taxon>
    </lineage>
</organism>
<dbReference type="Pfam" id="PF04082">
    <property type="entry name" value="Fungal_trans"/>
    <property type="match status" value="1"/>
</dbReference>
<dbReference type="GeneID" id="37165847"/>
<dbReference type="AlphaFoldDB" id="A0A8G1QXH5"/>
<feature type="region of interest" description="Disordered" evidence="6">
    <location>
        <begin position="413"/>
        <end position="452"/>
    </location>
</feature>
<dbReference type="InterPro" id="IPR004507">
    <property type="entry name" value="UbiX-like"/>
</dbReference>
<feature type="domain" description="Zn(2)-C6 fungal-type" evidence="8">
    <location>
        <begin position="382"/>
        <end position="413"/>
    </location>
</feature>
<keyword evidence="3" id="KW-0238">DNA-binding</keyword>
<evidence type="ECO:0000256" key="1">
    <source>
        <dbReference type="ARBA" id="ARBA00022723"/>
    </source>
</evidence>
<dbReference type="SUPFAM" id="SSF57701">
    <property type="entry name" value="Zn2/Cys6 DNA-binding domain"/>
    <property type="match status" value="1"/>
</dbReference>
<keyword evidence="5" id="KW-0539">Nucleus</keyword>
<evidence type="ECO:0000313" key="9">
    <source>
        <dbReference type="EMBL" id="RAH54796.1"/>
    </source>
</evidence>
<keyword evidence="4" id="KW-0804">Transcription</keyword>
<proteinExistence type="predicted"/>
<dbReference type="GO" id="GO:0004672">
    <property type="term" value="F:protein kinase activity"/>
    <property type="evidence" value="ECO:0007669"/>
    <property type="project" value="InterPro"/>
</dbReference>
<dbReference type="SMART" id="SM00220">
    <property type="entry name" value="S_TKc"/>
    <property type="match status" value="1"/>
</dbReference>
<protein>
    <recommendedName>
        <fullName evidence="11">Zn(2)-C6 fungal-type domain-containing protein</fullName>
    </recommendedName>
</protein>
<keyword evidence="10" id="KW-1185">Reference proteome</keyword>
<dbReference type="PROSITE" id="PS00463">
    <property type="entry name" value="ZN2_CY6_FUNGAL_1"/>
    <property type="match status" value="1"/>
</dbReference>
<dbReference type="RefSeq" id="XP_025512718.1">
    <property type="nucleotide sequence ID" value="XM_025662445.1"/>
</dbReference>
<dbReference type="PROSITE" id="PS00108">
    <property type="entry name" value="PROTEIN_KINASE_ST"/>
    <property type="match status" value="1"/>
</dbReference>
<dbReference type="Pfam" id="PF00172">
    <property type="entry name" value="Zn_clus"/>
    <property type="match status" value="1"/>
</dbReference>
<dbReference type="Proteomes" id="UP000249526">
    <property type="component" value="Unassembled WGS sequence"/>
</dbReference>
<feature type="compositionally biased region" description="Polar residues" evidence="6">
    <location>
        <begin position="435"/>
        <end position="452"/>
    </location>
</feature>
<dbReference type="InterPro" id="IPR008271">
    <property type="entry name" value="Ser/Thr_kinase_AS"/>
</dbReference>
<dbReference type="GO" id="GO:0006351">
    <property type="term" value="P:DNA-templated transcription"/>
    <property type="evidence" value="ECO:0007669"/>
    <property type="project" value="InterPro"/>
</dbReference>
<evidence type="ECO:0008006" key="11">
    <source>
        <dbReference type="Google" id="ProtNLM"/>
    </source>
</evidence>
<dbReference type="EMBL" id="KZ825071">
    <property type="protein sequence ID" value="RAH54796.1"/>
    <property type="molecule type" value="Genomic_DNA"/>
</dbReference>
<evidence type="ECO:0000256" key="2">
    <source>
        <dbReference type="ARBA" id="ARBA00023015"/>
    </source>
</evidence>
<dbReference type="GO" id="GO:0016831">
    <property type="term" value="F:carboxy-lyase activity"/>
    <property type="evidence" value="ECO:0007669"/>
    <property type="project" value="TreeGrafter"/>
</dbReference>
<name>A0A8G1QXH5_9EURO</name>
<dbReference type="PANTHER" id="PTHR43374:SF5">
    <property type="entry name" value="ZN(II)2CYS6 TRANSCRIPTION FACTOR (EUROFUNG)"/>
    <property type="match status" value="1"/>
</dbReference>
<dbReference type="InterPro" id="IPR007219">
    <property type="entry name" value="XnlR_reg_dom"/>
</dbReference>
<dbReference type="Gene3D" id="1.10.510.10">
    <property type="entry name" value="Transferase(Phosphotransferase) domain 1"/>
    <property type="match status" value="1"/>
</dbReference>
<evidence type="ECO:0000256" key="4">
    <source>
        <dbReference type="ARBA" id="ARBA00023163"/>
    </source>
</evidence>
<sequence length="993" mass="111776">MLSSCSPIMHSFKARAYSALVSSRLPSYKSIVNSHLRRRGSTIPTSSIHADEYIGQSGRHYQVERVLQEESSPPRQVLLATAGDQRFILKYIHEVNFEDLQDVNRRLRNNASHVRLAQDIIPEKSMFVFEYLTSHLLHLAQKDLSLEIRKKILKEALLGIAEMHEKDVVHTDIKADNFFVNWKQSDDGITIDKVQLGDLEDAVYIPPGSSMLGKQAGNWMWRSPEAHARGRVNKPSDIFSFALVCIYVVHKRVIFAVGDDELDEGIDRLAVVIERHISYFADKDGFHGFLEYLGDNPWASVFNITLNGFNQENPVRPFMLWKGVDDDFKSLIWAMTNFDPRRRLTAREALAHKWFDDAEYPYDTSIVRELLKNKRRSRGIRSCFPCRHRKVRCDGQVPCSSCVKRNHPELCRVPTSSETGNEDHPPSVAADVPQGPSQNYNSTNLENDTSSVNPGDATATLISRLEAIEKQIALLKADLLATAAATTTMPVSQPSPLTDSVAQLPGMRVRPASESPGRYVVEDATGATIYLGRHADAPLALGCRQTTMSPVTGDLSLQDALINQCMPRAYPFINLWGADATVSDVCQTLPEDSDVIRYWQAYQTKAYPFYPALAAIDEFAQALFAFLDQRMLAHEATTPSEEPSSSWMALLFAVLACGVQFSDDPIQERDLRSRVLSRLTVVARKLYSNQGADCGQFARHFNVCAMALIGHCLRNNLDTNSAWILMGATIRLAQSIGLHEASPSLPEAEQFERSRLWWVLIWQDTFLSFTYDRPLGTIAMNCPIPYKHDPDGLGFQECVFAICHQIIEEARQKTTDGPQDPLESMRRFKRQLDGIRDAAALFLADKRRCVSLQNHLERLALGVHLGYVTCRIDRVYLDGHTGAPFPTAIAVDCAQRAMQAIESFLDLHRYSASVCRSWAFVHNAVSCAITLKNLNHVPVDERRKSDLLVQRLIAVLEKEEKDSEWCDDDTNVRYFGPYSRALKALREICHSTG</sequence>
<dbReference type="GO" id="GO:0003677">
    <property type="term" value="F:DNA binding"/>
    <property type="evidence" value="ECO:0007669"/>
    <property type="project" value="UniProtKB-KW"/>
</dbReference>